<dbReference type="Gene3D" id="1.10.575.10">
    <property type="entry name" value="P1 Nuclease"/>
    <property type="match status" value="1"/>
</dbReference>
<name>A0ABS3M7U9_9BACT</name>
<evidence type="ECO:0000313" key="2">
    <source>
        <dbReference type="Proteomes" id="UP000664265"/>
    </source>
</evidence>
<organism evidence="1 2">
    <name type="scientific">Prevotella illustrans</name>
    <dbReference type="NCBI Taxonomy" id="2800387"/>
    <lineage>
        <taxon>Bacteria</taxon>
        <taxon>Pseudomonadati</taxon>
        <taxon>Bacteroidota</taxon>
        <taxon>Bacteroidia</taxon>
        <taxon>Bacteroidales</taxon>
        <taxon>Prevotellaceae</taxon>
        <taxon>Prevotella</taxon>
    </lineage>
</organism>
<keyword evidence="2" id="KW-1185">Reference proteome</keyword>
<proteinExistence type="predicted"/>
<sequence length="311" mass="36652">MKKYTHAWLAFMAIKRLEQAAIPQEHRANAQSLVKWFKDYRDFVISGSWYPDQVFKDMATSHIIKYRPDEKSKNVSFRKMPGTLRCYQLGLKSPLYQKPFTIEAGNLADRCEAFAQSIVDSFKMLRTEDKGNPISPSNNHIATRFFILSHYIADCHMPLHCDARSFSMDGNIHAFIESEWDKQVRASYELDTDNERFFYDPQGYPLKKKMTALMAAVEQEIVERPFKYEWGTGCKNTWDYMSGVSQYSYLMAYRMIPAEYDNTNLSKETFRGLDCWKEFDTYSKDIFSDAVESIARVWLHVWARYRQWAKM</sequence>
<evidence type="ECO:0008006" key="3">
    <source>
        <dbReference type="Google" id="ProtNLM"/>
    </source>
</evidence>
<dbReference type="RefSeq" id="WP_107581812.1">
    <property type="nucleotide sequence ID" value="NZ_JAERMS010000045.1"/>
</dbReference>
<accession>A0ABS3M7U9</accession>
<evidence type="ECO:0000313" key="1">
    <source>
        <dbReference type="EMBL" id="MBO1364258.1"/>
    </source>
</evidence>
<dbReference type="InterPro" id="IPR008947">
    <property type="entry name" value="PLipase_C/P1_nuclease_dom_sf"/>
</dbReference>
<dbReference type="Proteomes" id="UP000664265">
    <property type="component" value="Unassembled WGS sequence"/>
</dbReference>
<dbReference type="SUPFAM" id="SSF48537">
    <property type="entry name" value="Phospholipase C/P1 nuclease"/>
    <property type="match status" value="1"/>
</dbReference>
<comment type="caution">
    <text evidence="1">The sequence shown here is derived from an EMBL/GenBank/DDBJ whole genome shotgun (WGS) entry which is preliminary data.</text>
</comment>
<gene>
    <name evidence="1" type="ORF">JHU38_10865</name>
</gene>
<dbReference type="EMBL" id="JAERMS010000045">
    <property type="protein sequence ID" value="MBO1364258.1"/>
    <property type="molecule type" value="Genomic_DNA"/>
</dbReference>
<reference evidence="1 2" key="1">
    <citation type="submission" date="2021-01" db="EMBL/GenBank/DDBJ databases">
        <title>Prevotella A2931 sp. nov.</title>
        <authorList>
            <person name="Buhl M."/>
            <person name="Oberhettinger P."/>
        </authorList>
    </citation>
    <scope>NUCLEOTIDE SEQUENCE [LARGE SCALE GENOMIC DNA]</scope>
    <source>
        <strain evidence="1 2">A2931</strain>
    </source>
</reference>
<protein>
    <recommendedName>
        <fullName evidence="3">S1/P1 Nuclease</fullName>
    </recommendedName>
</protein>